<feature type="transmembrane region" description="Helical" evidence="6">
    <location>
        <begin position="24"/>
        <end position="46"/>
    </location>
</feature>
<sequence length="126" mass="14222">MIRFTNIAVRLTIGSQPTIYASGYYPAAANMVRMVICLLVVGTLVAQCERAYRQRDMALSIIDHTLVSRDPDDAVRAALSNLKDLVQSRRVDFHTAYFFRLDYSFLVSVVSVMVTYTIILIQSLPK</sequence>
<proteinExistence type="evidence at transcript level"/>
<keyword evidence="7" id="KW-0675">Receptor</keyword>
<dbReference type="GO" id="GO:0005886">
    <property type="term" value="C:plasma membrane"/>
    <property type="evidence" value="ECO:0007669"/>
    <property type="project" value="UniProtKB-SubCell"/>
</dbReference>
<evidence type="ECO:0000256" key="1">
    <source>
        <dbReference type="ARBA" id="ARBA00004651"/>
    </source>
</evidence>
<dbReference type="Pfam" id="PF08395">
    <property type="entry name" value="7tm_7"/>
    <property type="match status" value="1"/>
</dbReference>
<dbReference type="EMBL" id="MG820648">
    <property type="protein sequence ID" value="AXF48819.1"/>
    <property type="molecule type" value="mRNA"/>
</dbReference>
<name>A0A345BEZ5_9NEOP</name>
<evidence type="ECO:0000256" key="2">
    <source>
        <dbReference type="ARBA" id="ARBA00022475"/>
    </source>
</evidence>
<dbReference type="AlphaFoldDB" id="A0A345BEZ5"/>
<evidence type="ECO:0000256" key="4">
    <source>
        <dbReference type="ARBA" id="ARBA00022989"/>
    </source>
</evidence>
<comment type="subcellular location">
    <subcellularLocation>
        <location evidence="1">Cell membrane</location>
        <topology evidence="1">Multi-pass membrane protein</topology>
    </subcellularLocation>
</comment>
<dbReference type="GO" id="GO:0050909">
    <property type="term" value="P:sensory perception of taste"/>
    <property type="evidence" value="ECO:0007669"/>
    <property type="project" value="InterPro"/>
</dbReference>
<keyword evidence="3 6" id="KW-0812">Transmembrane</keyword>
<organism evidence="7">
    <name type="scientific">Lobesia botrana</name>
    <dbReference type="NCBI Taxonomy" id="209534"/>
    <lineage>
        <taxon>Eukaryota</taxon>
        <taxon>Metazoa</taxon>
        <taxon>Ecdysozoa</taxon>
        <taxon>Arthropoda</taxon>
        <taxon>Hexapoda</taxon>
        <taxon>Insecta</taxon>
        <taxon>Pterygota</taxon>
        <taxon>Neoptera</taxon>
        <taxon>Endopterygota</taxon>
        <taxon>Lepidoptera</taxon>
        <taxon>Glossata</taxon>
        <taxon>Ditrysia</taxon>
        <taxon>Tortricoidea</taxon>
        <taxon>Tortricidae</taxon>
        <taxon>Olethreutinae</taxon>
        <taxon>Olethreutini</taxon>
        <taxon>Lobesia</taxon>
    </lineage>
</organism>
<evidence type="ECO:0000256" key="6">
    <source>
        <dbReference type="SAM" id="Phobius"/>
    </source>
</evidence>
<keyword evidence="4 6" id="KW-1133">Transmembrane helix</keyword>
<accession>A0A345BEZ5</accession>
<protein>
    <submittedName>
        <fullName evidence="7">Gustatory receptor GR2</fullName>
    </submittedName>
</protein>
<dbReference type="InterPro" id="IPR013604">
    <property type="entry name" value="7TM_chemorcpt"/>
</dbReference>
<keyword evidence="5 6" id="KW-0472">Membrane</keyword>
<evidence type="ECO:0000313" key="7">
    <source>
        <dbReference type="EMBL" id="AXF48819.1"/>
    </source>
</evidence>
<evidence type="ECO:0000256" key="5">
    <source>
        <dbReference type="ARBA" id="ARBA00023136"/>
    </source>
</evidence>
<evidence type="ECO:0000256" key="3">
    <source>
        <dbReference type="ARBA" id="ARBA00022692"/>
    </source>
</evidence>
<reference evidence="7" key="1">
    <citation type="journal article" date="2018" name="Comp. Biochem. Physiol. Part D Genomics Proteomics">
        <title>Analysis of the grapevine moth Lobesia botrana antennal transcriptome and expression of odorant-binding and chemosensory proteins.</title>
        <authorList>
            <person name="Rojas V."/>
            <person name="Jimenez H."/>
            <person name="Palma-Millanao R."/>
            <person name="Gonzalez-Gonzalez A."/>
            <person name="Machuca J."/>
            <person name="Godoy R."/>
            <person name="Ceballos R."/>
            <person name="Mutis A."/>
            <person name="Venthur H."/>
        </authorList>
    </citation>
    <scope>NUCLEOTIDE SEQUENCE</scope>
</reference>
<feature type="transmembrane region" description="Helical" evidence="6">
    <location>
        <begin position="103"/>
        <end position="124"/>
    </location>
</feature>
<keyword evidence="2" id="KW-1003">Cell membrane</keyword>